<feature type="binding site" evidence="4">
    <location>
        <position position="51"/>
    </location>
    <ligand>
        <name>substrate</name>
    </ligand>
</feature>
<dbReference type="GO" id="GO:0046872">
    <property type="term" value="F:metal ion binding"/>
    <property type="evidence" value="ECO:0007669"/>
    <property type="project" value="UniProtKB-KW"/>
</dbReference>
<protein>
    <recommendedName>
        <fullName evidence="5">5-formyltetrahydrofolate cyclo-ligase</fullName>
        <ecNumber evidence="5">6.3.3.2</ecNumber>
    </recommendedName>
</protein>
<evidence type="ECO:0000256" key="1">
    <source>
        <dbReference type="ARBA" id="ARBA00010638"/>
    </source>
</evidence>
<proteinExistence type="inferred from homology"/>
<reference evidence="6" key="1">
    <citation type="submission" date="2022-12" db="EMBL/GenBank/DDBJ databases">
        <title>Description and comparative metabolic analysis of Aerococcus sp. nov., isolated from the feces of a pig.</title>
        <authorList>
            <person name="Chang Y.-H."/>
        </authorList>
    </citation>
    <scope>NUCLEOTIDE SEQUENCE</scope>
    <source>
        <strain evidence="6">YH-aer222</strain>
    </source>
</reference>
<feature type="binding site" evidence="4">
    <location>
        <position position="56"/>
    </location>
    <ligand>
        <name>substrate</name>
    </ligand>
</feature>
<accession>A0A9X3FUG5</accession>
<dbReference type="EMBL" id="JAPRFR010000001">
    <property type="protein sequence ID" value="MCZ0725389.1"/>
    <property type="molecule type" value="Genomic_DNA"/>
</dbReference>
<organism evidence="6 7">
    <name type="scientific">Aerococcus kribbianus</name>
    <dbReference type="NCBI Taxonomy" id="2999064"/>
    <lineage>
        <taxon>Bacteria</taxon>
        <taxon>Bacillati</taxon>
        <taxon>Bacillota</taxon>
        <taxon>Bacilli</taxon>
        <taxon>Lactobacillales</taxon>
        <taxon>Aerococcaceae</taxon>
        <taxon>Aerococcus</taxon>
    </lineage>
</organism>
<comment type="caution">
    <text evidence="6">The sequence shown here is derived from an EMBL/GenBank/DDBJ whole genome shotgun (WGS) entry which is preliminary data.</text>
</comment>
<comment type="cofactor">
    <cofactor evidence="5">
        <name>Mg(2+)</name>
        <dbReference type="ChEBI" id="CHEBI:18420"/>
    </cofactor>
</comment>
<dbReference type="Pfam" id="PF01812">
    <property type="entry name" value="5-FTHF_cyc-lig"/>
    <property type="match status" value="1"/>
</dbReference>
<dbReference type="AlphaFoldDB" id="A0A9X3FUG5"/>
<feature type="binding site" evidence="4">
    <location>
        <begin position="133"/>
        <end position="141"/>
    </location>
    <ligand>
        <name>ATP</name>
        <dbReference type="ChEBI" id="CHEBI:30616"/>
    </ligand>
</feature>
<keyword evidence="2 4" id="KW-0547">Nucleotide-binding</keyword>
<comment type="similarity">
    <text evidence="1 5">Belongs to the 5-formyltetrahydrofolate cyclo-ligase family.</text>
</comment>
<comment type="catalytic activity">
    <reaction evidence="5">
        <text>(6S)-5-formyl-5,6,7,8-tetrahydrofolate + ATP = (6R)-5,10-methenyltetrahydrofolate + ADP + phosphate</text>
        <dbReference type="Rhea" id="RHEA:10488"/>
        <dbReference type="ChEBI" id="CHEBI:30616"/>
        <dbReference type="ChEBI" id="CHEBI:43474"/>
        <dbReference type="ChEBI" id="CHEBI:57455"/>
        <dbReference type="ChEBI" id="CHEBI:57457"/>
        <dbReference type="ChEBI" id="CHEBI:456216"/>
        <dbReference type="EC" id="6.3.3.2"/>
    </reaction>
</comment>
<dbReference type="EC" id="6.3.3.2" evidence="5"/>
<evidence type="ECO:0000313" key="6">
    <source>
        <dbReference type="EMBL" id="MCZ0725389.1"/>
    </source>
</evidence>
<evidence type="ECO:0000256" key="3">
    <source>
        <dbReference type="ARBA" id="ARBA00022840"/>
    </source>
</evidence>
<dbReference type="PIRSF" id="PIRSF006806">
    <property type="entry name" value="FTHF_cligase"/>
    <property type="match status" value="1"/>
</dbReference>
<dbReference type="PANTHER" id="PTHR23407">
    <property type="entry name" value="ATPASE INHIBITOR/5-FORMYLTETRAHYDROFOLATE CYCLO-LIGASE"/>
    <property type="match status" value="1"/>
</dbReference>
<dbReference type="InterPro" id="IPR002698">
    <property type="entry name" value="FTHF_cligase"/>
</dbReference>
<dbReference type="GO" id="GO:0030272">
    <property type="term" value="F:5-formyltetrahydrofolate cyclo-ligase activity"/>
    <property type="evidence" value="ECO:0007669"/>
    <property type="project" value="UniProtKB-EC"/>
</dbReference>
<dbReference type="SUPFAM" id="SSF100950">
    <property type="entry name" value="NagB/RpiA/CoA transferase-like"/>
    <property type="match status" value="1"/>
</dbReference>
<keyword evidence="5" id="KW-0460">Magnesium</keyword>
<dbReference type="Proteomes" id="UP001146670">
    <property type="component" value="Unassembled WGS sequence"/>
</dbReference>
<dbReference type="InterPro" id="IPR037171">
    <property type="entry name" value="NagB/RpiA_transferase-like"/>
</dbReference>
<keyword evidence="7" id="KW-1185">Reference proteome</keyword>
<evidence type="ECO:0000313" key="7">
    <source>
        <dbReference type="Proteomes" id="UP001146670"/>
    </source>
</evidence>
<keyword evidence="5" id="KW-0479">Metal-binding</keyword>
<dbReference type="NCBIfam" id="TIGR02727">
    <property type="entry name" value="MTHFS_bact"/>
    <property type="match status" value="1"/>
</dbReference>
<gene>
    <name evidence="6" type="ORF">OW157_02260</name>
</gene>
<dbReference type="GO" id="GO:0009396">
    <property type="term" value="P:folic acid-containing compound biosynthetic process"/>
    <property type="evidence" value="ECO:0007669"/>
    <property type="project" value="TreeGrafter"/>
</dbReference>
<dbReference type="PANTHER" id="PTHR23407:SF1">
    <property type="entry name" value="5-FORMYLTETRAHYDROFOLATE CYCLO-LIGASE"/>
    <property type="match status" value="1"/>
</dbReference>
<feature type="binding site" evidence="4">
    <location>
        <begin position="5"/>
        <end position="9"/>
    </location>
    <ligand>
        <name>ATP</name>
        <dbReference type="ChEBI" id="CHEBI:30616"/>
    </ligand>
</feature>
<keyword evidence="6" id="KW-0436">Ligase</keyword>
<evidence type="ECO:0000256" key="4">
    <source>
        <dbReference type="PIRSR" id="PIRSR006806-1"/>
    </source>
</evidence>
<sequence>MKESKHRLRQNIKSYWQELDKQTRLVMENNLYQQVFTDEVFSQAKTLAITLSMAGEINTQPIIEEAWRQGKQVVIPKTLPKRRMAFAPFEKDDDLLESAFGVMEPRSTANFVDKENIDLIIVPGLMFADNGQRLGFGGGYYDRFLADFPGQTLSLAFPKMHVEAPLWEVGPYDIPVQKLVVAK</sequence>
<keyword evidence="3 4" id="KW-0067">ATP-binding</keyword>
<dbReference type="RefSeq" id="WP_268751707.1">
    <property type="nucleotide sequence ID" value="NZ_JAPRFQ010000001.1"/>
</dbReference>
<dbReference type="GO" id="GO:0035999">
    <property type="term" value="P:tetrahydrofolate interconversion"/>
    <property type="evidence" value="ECO:0007669"/>
    <property type="project" value="TreeGrafter"/>
</dbReference>
<dbReference type="InterPro" id="IPR024185">
    <property type="entry name" value="FTHF_cligase-like_sf"/>
</dbReference>
<name>A0A9X3FUG5_9LACT</name>
<evidence type="ECO:0000256" key="2">
    <source>
        <dbReference type="ARBA" id="ARBA00022741"/>
    </source>
</evidence>
<dbReference type="GO" id="GO:0005524">
    <property type="term" value="F:ATP binding"/>
    <property type="evidence" value="ECO:0007669"/>
    <property type="project" value="UniProtKB-KW"/>
</dbReference>
<evidence type="ECO:0000256" key="5">
    <source>
        <dbReference type="RuleBase" id="RU361279"/>
    </source>
</evidence>
<dbReference type="Gene3D" id="3.40.50.10420">
    <property type="entry name" value="NagB/RpiA/CoA transferase-like"/>
    <property type="match status" value="1"/>
</dbReference>